<accession>A0ACD5GWL8</accession>
<reference evidence="1 2" key="1">
    <citation type="journal article" date="2016" name="Genome Announc.">
        <title>Draft Genome Sequence of the Thermotolerant Cyanobacterium Desertifilum sp. IPPAS B-1220.</title>
        <authorList>
            <person name="Mironov K.S."/>
            <person name="Sinetova M.A."/>
            <person name="Bolatkhan K."/>
            <person name="Zayadan B.K."/>
            <person name="Ustinova V.V."/>
            <person name="Kupriyanova E.V."/>
            <person name="Skrypnik A.N."/>
            <person name="Gogoleva N.E."/>
            <person name="Gogolev Y.V."/>
            <person name="Los D.A."/>
        </authorList>
    </citation>
    <scope>NUCLEOTIDE SEQUENCE [LARGE SCALE GENOMIC DNA]</scope>
    <source>
        <strain evidence="1 2">IPPAS B-1220</strain>
    </source>
</reference>
<keyword evidence="2" id="KW-1185">Reference proteome</keyword>
<evidence type="ECO:0000313" key="1">
    <source>
        <dbReference type="EMBL" id="XPM65025.1"/>
    </source>
</evidence>
<evidence type="ECO:0000313" key="2">
    <source>
        <dbReference type="Proteomes" id="UP000095472"/>
    </source>
</evidence>
<protein>
    <submittedName>
        <fullName evidence="1">Uncharacterized protein</fullName>
    </submittedName>
</protein>
<gene>
    <name evidence="1" type="ORF">BH720_003930</name>
</gene>
<organism evidence="1 2">
    <name type="scientific">Desertifilum tharense IPPAS B-1220</name>
    <dbReference type="NCBI Taxonomy" id="1781255"/>
    <lineage>
        <taxon>Bacteria</taxon>
        <taxon>Bacillati</taxon>
        <taxon>Cyanobacteriota</taxon>
        <taxon>Cyanophyceae</taxon>
        <taxon>Desertifilales</taxon>
        <taxon>Desertifilaceae</taxon>
        <taxon>Desertifilum</taxon>
    </lineage>
</organism>
<dbReference type="Proteomes" id="UP000095472">
    <property type="component" value="Chromosome"/>
</dbReference>
<name>A0ACD5GWL8_9CYAN</name>
<sequence length="46" mass="4685">MGRWGDGGMEVSGGNSTLCSSREDGGMGRWGDGGMEVSGRNSTLCS</sequence>
<dbReference type="EMBL" id="CP182909">
    <property type="protein sequence ID" value="XPM65025.1"/>
    <property type="molecule type" value="Genomic_DNA"/>
</dbReference>
<proteinExistence type="predicted"/>